<feature type="transmembrane region" description="Helical" evidence="1">
    <location>
        <begin position="154"/>
        <end position="174"/>
    </location>
</feature>
<feature type="transmembrane region" description="Helical" evidence="1">
    <location>
        <begin position="239"/>
        <end position="260"/>
    </location>
</feature>
<evidence type="ECO:0000256" key="1">
    <source>
        <dbReference type="SAM" id="Phobius"/>
    </source>
</evidence>
<reference evidence="3" key="2">
    <citation type="submission" date="2021-04" db="EMBL/GenBank/DDBJ databases">
        <authorList>
            <person name="Gilroy R."/>
        </authorList>
    </citation>
    <scope>NUCLEOTIDE SEQUENCE</scope>
    <source>
        <strain evidence="3">ChiHjej11B10-19426</strain>
    </source>
</reference>
<organism evidence="3 4">
    <name type="scientific">Candidatus Tidjanibacter faecipullorum</name>
    <dbReference type="NCBI Taxonomy" id="2838766"/>
    <lineage>
        <taxon>Bacteria</taxon>
        <taxon>Pseudomonadati</taxon>
        <taxon>Bacteroidota</taxon>
        <taxon>Bacteroidia</taxon>
        <taxon>Bacteroidales</taxon>
        <taxon>Rikenellaceae</taxon>
        <taxon>Tidjanibacter</taxon>
    </lineage>
</organism>
<dbReference type="CDD" id="cd03394">
    <property type="entry name" value="PAP2_like_5"/>
    <property type="match status" value="1"/>
</dbReference>
<protein>
    <submittedName>
        <fullName evidence="3">Phosphatase PAP2 family protein</fullName>
    </submittedName>
</protein>
<reference evidence="3" key="1">
    <citation type="journal article" date="2021" name="PeerJ">
        <title>Extensive microbial diversity within the chicken gut microbiome revealed by metagenomics and culture.</title>
        <authorList>
            <person name="Gilroy R."/>
            <person name="Ravi A."/>
            <person name="Getino M."/>
            <person name="Pursley I."/>
            <person name="Horton D.L."/>
            <person name="Alikhan N.F."/>
            <person name="Baker D."/>
            <person name="Gharbi K."/>
            <person name="Hall N."/>
            <person name="Watson M."/>
            <person name="Adriaenssens E.M."/>
            <person name="Foster-Nyarko E."/>
            <person name="Jarju S."/>
            <person name="Secka A."/>
            <person name="Antonio M."/>
            <person name="Oren A."/>
            <person name="Chaudhuri R.R."/>
            <person name="La Ragione R."/>
            <person name="Hildebrand F."/>
            <person name="Pallen M.J."/>
        </authorList>
    </citation>
    <scope>NUCLEOTIDE SEQUENCE</scope>
    <source>
        <strain evidence="3">ChiHjej11B10-19426</strain>
    </source>
</reference>
<dbReference type="Proteomes" id="UP000824014">
    <property type="component" value="Unassembled WGS sequence"/>
</dbReference>
<dbReference type="Gene3D" id="1.20.144.10">
    <property type="entry name" value="Phosphatidic acid phosphatase type 2/haloperoxidase"/>
    <property type="match status" value="1"/>
</dbReference>
<dbReference type="SMART" id="SM00014">
    <property type="entry name" value="acidPPc"/>
    <property type="match status" value="1"/>
</dbReference>
<name>A0A9D2DDJ8_9BACT</name>
<evidence type="ECO:0000313" key="3">
    <source>
        <dbReference type="EMBL" id="HIZ15037.1"/>
    </source>
</evidence>
<evidence type="ECO:0000259" key="2">
    <source>
        <dbReference type="SMART" id="SM00014"/>
    </source>
</evidence>
<feature type="transmembrane region" description="Helical" evidence="1">
    <location>
        <begin position="125"/>
        <end position="142"/>
    </location>
</feature>
<gene>
    <name evidence="3" type="ORF">H9816_03895</name>
</gene>
<keyword evidence="1" id="KW-0472">Membrane</keyword>
<comment type="caution">
    <text evidence="3">The sequence shown here is derived from an EMBL/GenBank/DDBJ whole genome shotgun (WGS) entry which is preliminary data.</text>
</comment>
<feature type="domain" description="Phosphatidic acid phosphatase type 2/haloperoxidase" evidence="2">
    <location>
        <begin position="154"/>
        <end position="254"/>
    </location>
</feature>
<feature type="transmembrane region" description="Helical" evidence="1">
    <location>
        <begin position="209"/>
        <end position="227"/>
    </location>
</feature>
<dbReference type="EMBL" id="DXCC01000011">
    <property type="protein sequence ID" value="HIZ15037.1"/>
    <property type="molecule type" value="Genomic_DNA"/>
</dbReference>
<accession>A0A9D2DDJ8</accession>
<dbReference type="InterPro" id="IPR036938">
    <property type="entry name" value="PAP2/HPO_sf"/>
</dbReference>
<proteinExistence type="predicted"/>
<evidence type="ECO:0000313" key="4">
    <source>
        <dbReference type="Proteomes" id="UP000824014"/>
    </source>
</evidence>
<keyword evidence="1" id="KW-0812">Transmembrane</keyword>
<dbReference type="Pfam" id="PF01569">
    <property type="entry name" value="PAP2"/>
    <property type="match status" value="1"/>
</dbReference>
<sequence length="298" mass="32638">MKLLRSLCLLCGVLAAALPLHGQLLSYAIERPAVWTSSSVPVAGLAPRVEGQVFARHALAAAERDARPERRCDFWHSTGARFIIPAGLITYGIVAQGNPLLQEVNHGIDEYVREVFPGKARFDDYIQYAPLAAYMGLSIAGVDNRQHNLLDRTIIAATSYLIMGIVVNTIKATVPVLRPDGSAWNSFPSGHTAMAFTGAHLLFREYKDVSPWIGIAGYALATTTGVMRMFNKRHWLSDVAAGAGIAIASVEAAYLLWPVFDRWIYGTRRSESRRRTSAMTFTPAIGVDYYGAGFVCVF</sequence>
<dbReference type="AlphaFoldDB" id="A0A9D2DDJ8"/>
<dbReference type="SUPFAM" id="SSF48317">
    <property type="entry name" value="Acid phosphatase/Vanadium-dependent haloperoxidase"/>
    <property type="match status" value="1"/>
</dbReference>
<dbReference type="InterPro" id="IPR000326">
    <property type="entry name" value="PAP2/HPO"/>
</dbReference>
<keyword evidence="1" id="KW-1133">Transmembrane helix</keyword>